<accession>A0A8J2S915</accession>
<dbReference type="Pfam" id="PF00962">
    <property type="entry name" value="A_deaminase"/>
    <property type="match status" value="1"/>
</dbReference>
<dbReference type="Proteomes" id="UP000789595">
    <property type="component" value="Unassembled WGS sequence"/>
</dbReference>
<reference evidence="8" key="1">
    <citation type="submission" date="2021-11" db="EMBL/GenBank/DDBJ databases">
        <authorList>
            <consortium name="Genoscope - CEA"/>
            <person name="William W."/>
        </authorList>
    </citation>
    <scope>NUCLEOTIDE SEQUENCE</scope>
</reference>
<dbReference type="AlphaFoldDB" id="A0A8J2S915"/>
<evidence type="ECO:0000259" key="7">
    <source>
        <dbReference type="Pfam" id="PF00962"/>
    </source>
</evidence>
<name>A0A8J2S915_9STRA</name>
<dbReference type="GO" id="GO:0006146">
    <property type="term" value="P:adenine catabolic process"/>
    <property type="evidence" value="ECO:0007669"/>
    <property type="project" value="TreeGrafter"/>
</dbReference>
<dbReference type="UniPathway" id="UPA00606"/>
<dbReference type="InterPro" id="IPR001365">
    <property type="entry name" value="A_deaminase_dom"/>
</dbReference>
<keyword evidence="3" id="KW-0479">Metal-binding</keyword>
<comment type="caution">
    <text evidence="8">The sequence shown here is derived from an EMBL/GenBank/DDBJ whole genome shotgun (WGS) entry which is preliminary data.</text>
</comment>
<dbReference type="PANTHER" id="PTHR43114">
    <property type="entry name" value="ADENINE DEAMINASE"/>
    <property type="match status" value="1"/>
</dbReference>
<evidence type="ECO:0000313" key="8">
    <source>
        <dbReference type="EMBL" id="CAH0366545.1"/>
    </source>
</evidence>
<evidence type="ECO:0000313" key="9">
    <source>
        <dbReference type="Proteomes" id="UP000789595"/>
    </source>
</evidence>
<comment type="pathway">
    <text evidence="2">Purine metabolism; purine nucleoside salvage.</text>
</comment>
<dbReference type="InterPro" id="IPR006330">
    <property type="entry name" value="Ado/ade_deaminase"/>
</dbReference>
<evidence type="ECO:0000256" key="6">
    <source>
        <dbReference type="ARBA" id="ARBA00022833"/>
    </source>
</evidence>
<feature type="domain" description="Adenosine deaminase" evidence="7">
    <location>
        <begin position="48"/>
        <end position="306"/>
    </location>
</feature>
<comment type="cofactor">
    <cofactor evidence="1">
        <name>Zn(2+)</name>
        <dbReference type="ChEBI" id="CHEBI:29105"/>
    </cofactor>
</comment>
<evidence type="ECO:0000256" key="5">
    <source>
        <dbReference type="ARBA" id="ARBA00022801"/>
    </source>
</evidence>
<keyword evidence="4" id="KW-0660">Purine salvage</keyword>
<evidence type="ECO:0000256" key="3">
    <source>
        <dbReference type="ARBA" id="ARBA00022723"/>
    </source>
</evidence>
<gene>
    <name evidence="8" type="ORF">PECAL_1P30420</name>
</gene>
<keyword evidence="5" id="KW-0378">Hydrolase</keyword>
<dbReference type="PANTHER" id="PTHR43114:SF6">
    <property type="entry name" value="ADENINE DEAMINASE"/>
    <property type="match status" value="1"/>
</dbReference>
<dbReference type="SUPFAM" id="SSF51556">
    <property type="entry name" value="Metallo-dependent hydrolases"/>
    <property type="match status" value="1"/>
</dbReference>
<dbReference type="GO" id="GO:0043103">
    <property type="term" value="P:hypoxanthine salvage"/>
    <property type="evidence" value="ECO:0007669"/>
    <property type="project" value="TreeGrafter"/>
</dbReference>
<protein>
    <recommendedName>
        <fullName evidence="7">Adenosine deaminase domain-containing protein</fullName>
    </recommendedName>
</protein>
<dbReference type="GO" id="GO:0000034">
    <property type="term" value="F:adenine deaminase activity"/>
    <property type="evidence" value="ECO:0007669"/>
    <property type="project" value="TreeGrafter"/>
</dbReference>
<dbReference type="GO" id="GO:0006166">
    <property type="term" value="P:purine ribonucleoside salvage"/>
    <property type="evidence" value="ECO:0007669"/>
    <property type="project" value="UniProtKB-KW"/>
</dbReference>
<evidence type="ECO:0000256" key="4">
    <source>
        <dbReference type="ARBA" id="ARBA00022726"/>
    </source>
</evidence>
<dbReference type="GO" id="GO:0046872">
    <property type="term" value="F:metal ion binding"/>
    <property type="evidence" value="ECO:0007669"/>
    <property type="project" value="UniProtKB-KW"/>
</dbReference>
<evidence type="ECO:0000256" key="1">
    <source>
        <dbReference type="ARBA" id="ARBA00001947"/>
    </source>
</evidence>
<dbReference type="GO" id="GO:0005829">
    <property type="term" value="C:cytosol"/>
    <property type="evidence" value="ECO:0007669"/>
    <property type="project" value="TreeGrafter"/>
</dbReference>
<sequence>MVLAIARRNGIEMEGTDDAERFCAAQRAKRSFRDLQEFLDLYYSSCDANGVVRAEIFFDPQTHMVERNGLPLAMVVNGLYSACAASPVDATLIMCFLRHRHPPLAPADEAEKILDEALANHKHQIIGVGLDSSEAGHPPRLFERVFAKARAAGLRCVAHAGEEGPASYVTEALDLLQIERVDHGVRSLEDPMLLARLARDGIPLTVCPCSNHRLQVNRRFFGGENPTRQLLTKGLKVTLNSDDPAYFFGHTDKYGKTHGGYVDSCYHATARECGLTADECVLLARNSLEATFAAPEEKAALVAKLRAYCEGFSA</sequence>
<proteinExistence type="predicted"/>
<dbReference type="EMBL" id="CAKKNE010000001">
    <property type="protein sequence ID" value="CAH0366545.1"/>
    <property type="molecule type" value="Genomic_DNA"/>
</dbReference>
<keyword evidence="9" id="KW-1185">Reference proteome</keyword>
<evidence type="ECO:0000256" key="2">
    <source>
        <dbReference type="ARBA" id="ARBA00005058"/>
    </source>
</evidence>
<dbReference type="Gene3D" id="3.20.20.140">
    <property type="entry name" value="Metal-dependent hydrolases"/>
    <property type="match status" value="1"/>
</dbReference>
<keyword evidence="6" id="KW-0862">Zinc</keyword>
<dbReference type="InterPro" id="IPR032466">
    <property type="entry name" value="Metal_Hydrolase"/>
</dbReference>
<dbReference type="OrthoDB" id="272271at2759"/>
<organism evidence="8 9">
    <name type="scientific">Pelagomonas calceolata</name>
    <dbReference type="NCBI Taxonomy" id="35677"/>
    <lineage>
        <taxon>Eukaryota</taxon>
        <taxon>Sar</taxon>
        <taxon>Stramenopiles</taxon>
        <taxon>Ochrophyta</taxon>
        <taxon>Pelagophyceae</taxon>
        <taxon>Pelagomonadales</taxon>
        <taxon>Pelagomonadaceae</taxon>
        <taxon>Pelagomonas</taxon>
    </lineage>
</organism>